<organism evidence="1 2">
    <name type="scientific">Sinanodonta woodiana</name>
    <name type="common">Chinese pond mussel</name>
    <name type="synonym">Anodonta woodiana</name>
    <dbReference type="NCBI Taxonomy" id="1069815"/>
    <lineage>
        <taxon>Eukaryota</taxon>
        <taxon>Metazoa</taxon>
        <taxon>Spiralia</taxon>
        <taxon>Lophotrochozoa</taxon>
        <taxon>Mollusca</taxon>
        <taxon>Bivalvia</taxon>
        <taxon>Autobranchia</taxon>
        <taxon>Heteroconchia</taxon>
        <taxon>Palaeoheterodonta</taxon>
        <taxon>Unionida</taxon>
        <taxon>Unionoidea</taxon>
        <taxon>Unionidae</taxon>
        <taxon>Unioninae</taxon>
        <taxon>Sinanodonta</taxon>
    </lineage>
</organism>
<evidence type="ECO:0000313" key="2">
    <source>
        <dbReference type="Proteomes" id="UP001634394"/>
    </source>
</evidence>
<dbReference type="EMBL" id="JBJQND010000009">
    <property type="protein sequence ID" value="KAL3867048.1"/>
    <property type="molecule type" value="Genomic_DNA"/>
</dbReference>
<comment type="caution">
    <text evidence="1">The sequence shown here is derived from an EMBL/GenBank/DDBJ whole genome shotgun (WGS) entry which is preliminary data.</text>
</comment>
<keyword evidence="2" id="KW-1185">Reference proteome</keyword>
<accession>A0ABD3W1E8</accession>
<name>A0ABD3W1E8_SINWO</name>
<sequence length="70" mass="7819">MFVKDGGSDVTLIREDLVDESCRLERNEVTLYRAVGHSFTALVAAVNIDTYFKRPVYVDLVSNLVAEALL</sequence>
<dbReference type="Proteomes" id="UP001634394">
    <property type="component" value="Unassembled WGS sequence"/>
</dbReference>
<evidence type="ECO:0000313" key="1">
    <source>
        <dbReference type="EMBL" id="KAL3867048.1"/>
    </source>
</evidence>
<reference evidence="1 2" key="1">
    <citation type="submission" date="2024-11" db="EMBL/GenBank/DDBJ databases">
        <title>Chromosome-level genome assembly of the freshwater bivalve Anodonta woodiana.</title>
        <authorList>
            <person name="Chen X."/>
        </authorList>
    </citation>
    <scope>NUCLEOTIDE SEQUENCE [LARGE SCALE GENOMIC DNA]</scope>
    <source>
        <strain evidence="1">MN2024</strain>
        <tissue evidence="1">Gills</tissue>
    </source>
</reference>
<feature type="non-terminal residue" evidence="1">
    <location>
        <position position="70"/>
    </location>
</feature>
<dbReference type="AlphaFoldDB" id="A0ABD3W1E8"/>
<protein>
    <submittedName>
        <fullName evidence="1">Uncharacterized protein</fullName>
    </submittedName>
</protein>
<gene>
    <name evidence="1" type="ORF">ACJMK2_044285</name>
</gene>
<proteinExistence type="predicted"/>